<protein>
    <submittedName>
        <fullName evidence="5">GNAT family protein</fullName>
    </submittedName>
</protein>
<dbReference type="Proteomes" id="UP001501666">
    <property type="component" value="Unassembled WGS sequence"/>
</dbReference>
<sequence length="163" mass="18309">MLVVMEIEGRRLVLREAVPDDGPALRRILATPEVARWWGEVDDLDGMLAVTLDGRVIGAIQYDEEDDPQYRSAGIDIFLDPEYHGQGYGAEAVRTLATWLIDVRGHHRLTIDPAAHNTAAIRAYEKVGFRRVGVMRAYERDPRTGAFHDGLLMDLLAEELNRG</sequence>
<evidence type="ECO:0000256" key="2">
    <source>
        <dbReference type="ARBA" id="ARBA00023315"/>
    </source>
</evidence>
<evidence type="ECO:0000256" key="1">
    <source>
        <dbReference type="ARBA" id="ARBA00022679"/>
    </source>
</evidence>
<dbReference type="Pfam" id="PF00583">
    <property type="entry name" value="Acetyltransf_1"/>
    <property type="match status" value="1"/>
</dbReference>
<organism evidence="5 6">
    <name type="scientific">Nonomuraea recticatena</name>
    <dbReference type="NCBI Taxonomy" id="46178"/>
    <lineage>
        <taxon>Bacteria</taxon>
        <taxon>Bacillati</taxon>
        <taxon>Actinomycetota</taxon>
        <taxon>Actinomycetes</taxon>
        <taxon>Streptosporangiales</taxon>
        <taxon>Streptosporangiaceae</taxon>
        <taxon>Nonomuraea</taxon>
    </lineage>
</organism>
<comment type="similarity">
    <text evidence="3">Belongs to the acetyltransferase family. RimJ subfamily.</text>
</comment>
<dbReference type="PROSITE" id="PS51186">
    <property type="entry name" value="GNAT"/>
    <property type="match status" value="1"/>
</dbReference>
<evidence type="ECO:0000313" key="5">
    <source>
        <dbReference type="EMBL" id="GAA2679473.1"/>
    </source>
</evidence>
<dbReference type="SUPFAM" id="SSF55729">
    <property type="entry name" value="Acyl-CoA N-acyltransferases (Nat)"/>
    <property type="match status" value="1"/>
</dbReference>
<dbReference type="CDD" id="cd04301">
    <property type="entry name" value="NAT_SF"/>
    <property type="match status" value="1"/>
</dbReference>
<evidence type="ECO:0000256" key="3">
    <source>
        <dbReference type="ARBA" id="ARBA00038502"/>
    </source>
</evidence>
<evidence type="ECO:0000313" key="6">
    <source>
        <dbReference type="Proteomes" id="UP001501666"/>
    </source>
</evidence>
<dbReference type="PANTHER" id="PTHR43792:SF8">
    <property type="entry name" value="[RIBOSOMAL PROTEIN US5]-ALANINE N-ACETYLTRANSFERASE"/>
    <property type="match status" value="1"/>
</dbReference>
<dbReference type="PANTHER" id="PTHR43792">
    <property type="entry name" value="GNAT FAMILY, PUTATIVE (AFU_ORTHOLOGUE AFUA_3G00765)-RELATED-RELATED"/>
    <property type="match status" value="1"/>
</dbReference>
<dbReference type="EMBL" id="BAAATE010000020">
    <property type="protein sequence ID" value="GAA2679473.1"/>
    <property type="molecule type" value="Genomic_DNA"/>
</dbReference>
<feature type="domain" description="N-acetyltransferase" evidence="4">
    <location>
        <begin position="12"/>
        <end position="158"/>
    </location>
</feature>
<reference evidence="5 6" key="1">
    <citation type="journal article" date="2019" name="Int. J. Syst. Evol. Microbiol.">
        <title>The Global Catalogue of Microorganisms (GCM) 10K type strain sequencing project: providing services to taxonomists for standard genome sequencing and annotation.</title>
        <authorList>
            <consortium name="The Broad Institute Genomics Platform"/>
            <consortium name="The Broad Institute Genome Sequencing Center for Infectious Disease"/>
            <person name="Wu L."/>
            <person name="Ma J."/>
        </authorList>
    </citation>
    <scope>NUCLEOTIDE SEQUENCE [LARGE SCALE GENOMIC DNA]</scope>
    <source>
        <strain evidence="5 6">JCM 6835</strain>
    </source>
</reference>
<keyword evidence="6" id="KW-1185">Reference proteome</keyword>
<evidence type="ECO:0000259" key="4">
    <source>
        <dbReference type="PROSITE" id="PS51186"/>
    </source>
</evidence>
<keyword evidence="2" id="KW-0012">Acyltransferase</keyword>
<dbReference type="InterPro" id="IPR016181">
    <property type="entry name" value="Acyl_CoA_acyltransferase"/>
</dbReference>
<gene>
    <name evidence="5" type="ORF">GCM10010412_063160</name>
</gene>
<name>A0ABN3SM84_9ACTN</name>
<dbReference type="InterPro" id="IPR051531">
    <property type="entry name" value="N-acetyltransferase"/>
</dbReference>
<comment type="caution">
    <text evidence="5">The sequence shown here is derived from an EMBL/GenBank/DDBJ whole genome shotgun (WGS) entry which is preliminary data.</text>
</comment>
<proteinExistence type="inferred from homology"/>
<keyword evidence="1" id="KW-0808">Transferase</keyword>
<dbReference type="InterPro" id="IPR000182">
    <property type="entry name" value="GNAT_dom"/>
</dbReference>
<dbReference type="Gene3D" id="3.40.630.30">
    <property type="match status" value="1"/>
</dbReference>
<accession>A0ABN3SM84</accession>